<evidence type="ECO:0000256" key="5">
    <source>
        <dbReference type="ARBA" id="ARBA00022989"/>
    </source>
</evidence>
<reference evidence="8 9" key="1">
    <citation type="submission" date="2024-09" db="EMBL/GenBank/DDBJ databases">
        <title>The Natural Products Discovery Center: Release of the First 8490 Sequenced Strains for Exploring Actinobacteria Biosynthetic Diversity.</title>
        <authorList>
            <person name="Kalkreuter E."/>
            <person name="Kautsar S.A."/>
            <person name="Yang D."/>
            <person name="Bader C.D."/>
            <person name="Teijaro C.N."/>
            <person name="Fluegel L."/>
            <person name="Davis C.M."/>
            <person name="Simpson J.R."/>
            <person name="Lauterbach L."/>
            <person name="Steele A.D."/>
            <person name="Gui C."/>
            <person name="Meng S."/>
            <person name="Li G."/>
            <person name="Viehrig K."/>
            <person name="Ye F."/>
            <person name="Su P."/>
            <person name="Kiefer A.F."/>
            <person name="Nichols A."/>
            <person name="Cepeda A.J."/>
            <person name="Yan W."/>
            <person name="Fan B."/>
            <person name="Jiang Y."/>
            <person name="Adhikari A."/>
            <person name="Zheng C.-J."/>
            <person name="Schuster L."/>
            <person name="Cowan T.M."/>
            <person name="Smanski M.J."/>
            <person name="Chevrette M.G."/>
            <person name="De Carvalho L.P.S."/>
            <person name="Shen B."/>
        </authorList>
    </citation>
    <scope>NUCLEOTIDE SEQUENCE [LARGE SCALE GENOMIC DNA]</scope>
    <source>
        <strain evidence="8 9">NPDC058753</strain>
    </source>
</reference>
<feature type="transmembrane region" description="Helical" evidence="7">
    <location>
        <begin position="182"/>
        <end position="204"/>
    </location>
</feature>
<feature type="transmembrane region" description="Helical" evidence="7">
    <location>
        <begin position="115"/>
        <end position="136"/>
    </location>
</feature>
<feature type="transmembrane region" description="Helical" evidence="7">
    <location>
        <begin position="237"/>
        <end position="258"/>
    </location>
</feature>
<evidence type="ECO:0000256" key="7">
    <source>
        <dbReference type="SAM" id="Phobius"/>
    </source>
</evidence>
<keyword evidence="9" id="KW-1185">Reference proteome</keyword>
<evidence type="ECO:0000313" key="8">
    <source>
        <dbReference type="EMBL" id="MFE1351883.1"/>
    </source>
</evidence>
<dbReference type="SUPFAM" id="SSF103473">
    <property type="entry name" value="MFS general substrate transporter"/>
    <property type="match status" value="1"/>
</dbReference>
<feature type="transmembrane region" description="Helical" evidence="7">
    <location>
        <begin position="270"/>
        <end position="289"/>
    </location>
</feature>
<sequence length="425" mass="43193">MTLHTRGGADQDDAPPPGARSGAFARFWTAQTTSQLGDEVYTVALPLVVFAATGSAAAMSLVFGLSMAPHVLAGIFGGAVTDRRGPRRLLVTMSLAAGTLMALLAAMVWAGTLNLALLAVVTVLTATSSSVLLSSYEAAVPRLVDGERLLKANSRLELTRTLCAVLGPALAGALVAPAHGALAIGVNAASFLLATALIGTVGGLDAPGAVPALSPSVIWDDVKDGLRRAWQLRPIRLGIMLSTGSNLFTGSLEIYAIYSLRSHLHASAQTVGLVMTGSSLFTLAAVSYLPRLQKHLGYARGMALGLAALGLACALMAFPSHLAVVAAALLASTCGAVTFNVQWRAMRQQVAGPALAGRISGICRGIAYAGVAVGAWTGGLLTTLSGGGTRAYLLAGAAATALLVTTALTALQRHVSHALTPATDS</sequence>
<dbReference type="PANTHER" id="PTHR23513">
    <property type="entry name" value="INTEGRAL MEMBRANE EFFLUX PROTEIN-RELATED"/>
    <property type="match status" value="1"/>
</dbReference>
<feature type="transmembrane region" description="Helical" evidence="7">
    <location>
        <begin position="324"/>
        <end position="345"/>
    </location>
</feature>
<dbReference type="InterPro" id="IPR036259">
    <property type="entry name" value="MFS_trans_sf"/>
</dbReference>
<keyword evidence="2" id="KW-0813">Transport</keyword>
<dbReference type="Proteomes" id="UP001599542">
    <property type="component" value="Unassembled WGS sequence"/>
</dbReference>
<evidence type="ECO:0000256" key="2">
    <source>
        <dbReference type="ARBA" id="ARBA00022448"/>
    </source>
</evidence>
<evidence type="ECO:0000256" key="4">
    <source>
        <dbReference type="ARBA" id="ARBA00022692"/>
    </source>
</evidence>
<dbReference type="PANTHER" id="PTHR23513:SF6">
    <property type="entry name" value="MAJOR FACILITATOR SUPERFAMILY ASSOCIATED DOMAIN-CONTAINING PROTEIN"/>
    <property type="match status" value="1"/>
</dbReference>
<feature type="transmembrane region" description="Helical" evidence="7">
    <location>
        <begin position="366"/>
        <end position="385"/>
    </location>
</feature>
<name>A0ABW6GGL4_9ACTN</name>
<dbReference type="InterPro" id="IPR010290">
    <property type="entry name" value="TM_effector"/>
</dbReference>
<evidence type="ECO:0000256" key="1">
    <source>
        <dbReference type="ARBA" id="ARBA00004651"/>
    </source>
</evidence>
<feature type="transmembrane region" description="Helical" evidence="7">
    <location>
        <begin position="157"/>
        <end position="176"/>
    </location>
</feature>
<feature type="transmembrane region" description="Helical" evidence="7">
    <location>
        <begin position="89"/>
        <end position="109"/>
    </location>
</feature>
<dbReference type="Gene3D" id="1.20.1250.20">
    <property type="entry name" value="MFS general substrate transporter like domains"/>
    <property type="match status" value="1"/>
</dbReference>
<evidence type="ECO:0000313" key="9">
    <source>
        <dbReference type="Proteomes" id="UP001599542"/>
    </source>
</evidence>
<organism evidence="8 9">
    <name type="scientific">Kitasatospora phosalacinea</name>
    <dbReference type="NCBI Taxonomy" id="2065"/>
    <lineage>
        <taxon>Bacteria</taxon>
        <taxon>Bacillati</taxon>
        <taxon>Actinomycetota</taxon>
        <taxon>Actinomycetes</taxon>
        <taxon>Kitasatosporales</taxon>
        <taxon>Streptomycetaceae</taxon>
        <taxon>Kitasatospora</taxon>
    </lineage>
</organism>
<feature type="transmembrane region" description="Helical" evidence="7">
    <location>
        <begin position="43"/>
        <end position="68"/>
    </location>
</feature>
<evidence type="ECO:0000256" key="3">
    <source>
        <dbReference type="ARBA" id="ARBA00022475"/>
    </source>
</evidence>
<keyword evidence="4 7" id="KW-0812">Transmembrane</keyword>
<keyword evidence="6 7" id="KW-0472">Membrane</keyword>
<keyword evidence="3" id="KW-1003">Cell membrane</keyword>
<comment type="subcellular location">
    <subcellularLocation>
        <location evidence="1">Cell membrane</location>
        <topology evidence="1">Multi-pass membrane protein</topology>
    </subcellularLocation>
</comment>
<keyword evidence="5 7" id="KW-1133">Transmembrane helix</keyword>
<evidence type="ECO:0000256" key="6">
    <source>
        <dbReference type="ARBA" id="ARBA00023136"/>
    </source>
</evidence>
<feature type="transmembrane region" description="Helical" evidence="7">
    <location>
        <begin position="391"/>
        <end position="411"/>
    </location>
</feature>
<proteinExistence type="predicted"/>
<gene>
    <name evidence="8" type="ORF">ACFW6T_07840</name>
</gene>
<dbReference type="Pfam" id="PF05977">
    <property type="entry name" value="MFS_3"/>
    <property type="match status" value="1"/>
</dbReference>
<protein>
    <submittedName>
        <fullName evidence="8">MFS transporter</fullName>
    </submittedName>
</protein>
<accession>A0ABW6GGL4</accession>
<dbReference type="CDD" id="cd06173">
    <property type="entry name" value="MFS_MefA_like"/>
    <property type="match status" value="1"/>
</dbReference>
<comment type="caution">
    <text evidence="8">The sequence shown here is derived from an EMBL/GenBank/DDBJ whole genome shotgun (WGS) entry which is preliminary data.</text>
</comment>
<dbReference type="EMBL" id="JBHYPX010000011">
    <property type="protein sequence ID" value="MFE1351883.1"/>
    <property type="molecule type" value="Genomic_DNA"/>
</dbReference>
<feature type="transmembrane region" description="Helical" evidence="7">
    <location>
        <begin position="301"/>
        <end position="318"/>
    </location>
</feature>
<dbReference type="RefSeq" id="WP_380328847.1">
    <property type="nucleotide sequence ID" value="NZ_JBHYPW010000052.1"/>
</dbReference>